<feature type="transmembrane region" description="Helical" evidence="7">
    <location>
        <begin position="21"/>
        <end position="44"/>
    </location>
</feature>
<dbReference type="SUPFAM" id="SSF103473">
    <property type="entry name" value="MFS general substrate transporter"/>
    <property type="match status" value="1"/>
</dbReference>
<feature type="transmembrane region" description="Helical" evidence="7">
    <location>
        <begin position="205"/>
        <end position="224"/>
    </location>
</feature>
<feature type="transmembrane region" description="Helical" evidence="7">
    <location>
        <begin position="56"/>
        <end position="78"/>
    </location>
</feature>
<evidence type="ECO:0000259" key="8">
    <source>
        <dbReference type="PROSITE" id="PS50850"/>
    </source>
</evidence>
<dbReference type="GO" id="GO:0022857">
    <property type="term" value="F:transmembrane transporter activity"/>
    <property type="evidence" value="ECO:0007669"/>
    <property type="project" value="InterPro"/>
</dbReference>
<feature type="transmembrane region" description="Helical" evidence="7">
    <location>
        <begin position="173"/>
        <end position="193"/>
    </location>
</feature>
<evidence type="ECO:0000256" key="1">
    <source>
        <dbReference type="ARBA" id="ARBA00004651"/>
    </source>
</evidence>
<evidence type="ECO:0000313" key="10">
    <source>
        <dbReference type="Proteomes" id="UP000051256"/>
    </source>
</evidence>
<dbReference type="PANTHER" id="PTHR42718:SF24">
    <property type="entry name" value="MAJOR FACILITATOR SUPERFAMILY (MFS) PROFILE DOMAIN-CONTAINING PROTEIN"/>
    <property type="match status" value="1"/>
</dbReference>
<evidence type="ECO:0000256" key="6">
    <source>
        <dbReference type="ARBA" id="ARBA00023136"/>
    </source>
</evidence>
<feature type="transmembrane region" description="Helical" evidence="7">
    <location>
        <begin position="339"/>
        <end position="357"/>
    </location>
</feature>
<name>A0A0R2D3R4_9LACO</name>
<feature type="transmembrane region" description="Helical" evidence="7">
    <location>
        <begin position="236"/>
        <end position="253"/>
    </location>
</feature>
<comment type="subcellular location">
    <subcellularLocation>
        <location evidence="1">Cell membrane</location>
        <topology evidence="1">Multi-pass membrane protein</topology>
    </subcellularLocation>
</comment>
<keyword evidence="4 7" id="KW-0812">Transmembrane</keyword>
<evidence type="ECO:0000256" key="7">
    <source>
        <dbReference type="SAM" id="Phobius"/>
    </source>
</evidence>
<keyword evidence="6 7" id="KW-0472">Membrane</keyword>
<feature type="transmembrane region" description="Helical" evidence="7">
    <location>
        <begin position="455"/>
        <end position="477"/>
    </location>
</feature>
<dbReference type="NCBIfam" id="TIGR00711">
    <property type="entry name" value="efflux_EmrB"/>
    <property type="match status" value="1"/>
</dbReference>
<keyword evidence="5 7" id="KW-1133">Transmembrane helix</keyword>
<evidence type="ECO:0000256" key="2">
    <source>
        <dbReference type="ARBA" id="ARBA00022448"/>
    </source>
</evidence>
<dbReference type="Gene3D" id="1.20.1720.10">
    <property type="entry name" value="Multidrug resistance protein D"/>
    <property type="match status" value="1"/>
</dbReference>
<dbReference type="RefSeq" id="WP_056977646.1">
    <property type="nucleotide sequence ID" value="NZ_AYZR01000004.1"/>
</dbReference>
<keyword evidence="2" id="KW-0813">Transport</keyword>
<comment type="caution">
    <text evidence="9">The sequence shown here is derived from an EMBL/GenBank/DDBJ whole genome shotgun (WGS) entry which is preliminary data.</text>
</comment>
<reference evidence="9 10" key="1">
    <citation type="journal article" date="2015" name="Genome Announc.">
        <title>Expanding the biotechnology potential of lactobacilli through comparative genomics of 213 strains and associated genera.</title>
        <authorList>
            <person name="Sun Z."/>
            <person name="Harris H.M."/>
            <person name="McCann A."/>
            <person name="Guo C."/>
            <person name="Argimon S."/>
            <person name="Zhang W."/>
            <person name="Yang X."/>
            <person name="Jeffery I.B."/>
            <person name="Cooney J.C."/>
            <person name="Kagawa T.F."/>
            <person name="Liu W."/>
            <person name="Song Y."/>
            <person name="Salvetti E."/>
            <person name="Wrobel A."/>
            <person name="Rasinkangas P."/>
            <person name="Parkhill J."/>
            <person name="Rea M.C."/>
            <person name="O'Sullivan O."/>
            <person name="Ritari J."/>
            <person name="Douillard F.P."/>
            <person name="Paul Ross R."/>
            <person name="Yang R."/>
            <person name="Briner A.E."/>
            <person name="Felis G.E."/>
            <person name="de Vos W.M."/>
            <person name="Barrangou R."/>
            <person name="Klaenhammer T.R."/>
            <person name="Caufield P.W."/>
            <person name="Cui Y."/>
            <person name="Zhang H."/>
            <person name="O'Toole P.W."/>
        </authorList>
    </citation>
    <scope>NUCLEOTIDE SEQUENCE [LARGE SCALE GENOMIC DNA]</scope>
    <source>
        <strain evidence="9 10">DSM 24302</strain>
    </source>
</reference>
<dbReference type="CDD" id="cd17503">
    <property type="entry name" value="MFS_LmrB_MDR_like"/>
    <property type="match status" value="1"/>
</dbReference>
<accession>A0A0R2D3R4</accession>
<feature type="transmembrane region" description="Helical" evidence="7">
    <location>
        <begin position="148"/>
        <end position="167"/>
    </location>
</feature>
<dbReference type="Pfam" id="PF07690">
    <property type="entry name" value="MFS_1"/>
    <property type="match status" value="1"/>
</dbReference>
<evidence type="ECO:0000256" key="4">
    <source>
        <dbReference type="ARBA" id="ARBA00022692"/>
    </source>
</evidence>
<dbReference type="InterPro" id="IPR036259">
    <property type="entry name" value="MFS_trans_sf"/>
</dbReference>
<evidence type="ECO:0000256" key="5">
    <source>
        <dbReference type="ARBA" id="ARBA00022989"/>
    </source>
</evidence>
<dbReference type="PRINTS" id="PR01036">
    <property type="entry name" value="TCRTETB"/>
</dbReference>
<evidence type="ECO:0000313" key="9">
    <source>
        <dbReference type="EMBL" id="KRM94435.1"/>
    </source>
</evidence>
<proteinExistence type="predicted"/>
<dbReference type="Proteomes" id="UP000051256">
    <property type="component" value="Unassembled WGS sequence"/>
</dbReference>
<feature type="transmembrane region" description="Helical" evidence="7">
    <location>
        <begin position="363"/>
        <end position="382"/>
    </location>
</feature>
<keyword evidence="10" id="KW-1185">Reference proteome</keyword>
<dbReference type="InterPro" id="IPR011701">
    <property type="entry name" value="MFS"/>
</dbReference>
<gene>
    <name evidence="9" type="ORF">FC56_GL001391</name>
</gene>
<keyword evidence="3" id="KW-1003">Cell membrane</keyword>
<dbReference type="PATRIC" id="fig|1423802.4.peg.1410"/>
<sequence>MAEKQQTLDANGKPYNRTMMMVAIILGLFMSVLSSTMLATAYPTLMDSFDVSTSTVQWLTTGYMMVNGVMIPISAWLISRFGSGALFNTAMFFFLGGSILAWTATSFGMLFAARVIQAVGAGIAMPVAQTVLLSIYPPDRRGAVMGMMGLAIGLAPAIGPTLSGWLIDNYNWRALFSTLIPFTILALVVGLIFNKKVLATKKSNLDWISAAESTLGFGLLLYGFSQVGDNGWGDPTVIAPILIGVIAIAIFVYRQLHLENPFLELRVFKTRDFTISAILSSDVNMAMVGVEMVLPIYLQTIRGDSALESGLTLLPGALMIGIASPITGRLFDKYGAKHLATAGMILLTLGTIPFLFLTKETPLLFIIVTYCIRMLGVGMVMMPTSTAGMNALPTNMISHGTAVNNTARQVASSVGTAILISILTNVTKDDMPAKHVLHNNPLVYKEGAQNAVLNGYSAAFSIAVLFCLVGWGLSYLLKQKQTVGGDK</sequence>
<feature type="transmembrane region" description="Helical" evidence="7">
    <location>
        <begin position="310"/>
        <end position="327"/>
    </location>
</feature>
<dbReference type="STRING" id="1423802.FC56_GL001391"/>
<feature type="domain" description="Major facilitator superfamily (MFS) profile" evidence="8">
    <location>
        <begin position="20"/>
        <end position="482"/>
    </location>
</feature>
<feature type="transmembrane region" description="Helical" evidence="7">
    <location>
        <begin position="111"/>
        <end position="136"/>
    </location>
</feature>
<evidence type="ECO:0000256" key="3">
    <source>
        <dbReference type="ARBA" id="ARBA00022475"/>
    </source>
</evidence>
<dbReference type="EMBL" id="AYZR01000004">
    <property type="protein sequence ID" value="KRM94435.1"/>
    <property type="molecule type" value="Genomic_DNA"/>
</dbReference>
<dbReference type="InterPro" id="IPR020846">
    <property type="entry name" value="MFS_dom"/>
</dbReference>
<protein>
    <submittedName>
        <fullName evidence="9">Major facilitator superfamily permease</fullName>
    </submittedName>
</protein>
<dbReference type="Gene3D" id="1.20.1250.20">
    <property type="entry name" value="MFS general substrate transporter like domains"/>
    <property type="match status" value="1"/>
</dbReference>
<dbReference type="PROSITE" id="PS50850">
    <property type="entry name" value="MFS"/>
    <property type="match status" value="1"/>
</dbReference>
<dbReference type="InterPro" id="IPR004638">
    <property type="entry name" value="EmrB-like"/>
</dbReference>
<feature type="transmembrane region" description="Helical" evidence="7">
    <location>
        <begin position="85"/>
        <end position="105"/>
    </location>
</feature>
<dbReference type="AlphaFoldDB" id="A0A0R2D3R4"/>
<dbReference type="PANTHER" id="PTHR42718">
    <property type="entry name" value="MAJOR FACILITATOR SUPERFAMILY MULTIDRUG TRANSPORTER MFSC"/>
    <property type="match status" value="1"/>
</dbReference>
<dbReference type="GO" id="GO:0005886">
    <property type="term" value="C:plasma membrane"/>
    <property type="evidence" value="ECO:0007669"/>
    <property type="project" value="UniProtKB-SubCell"/>
</dbReference>
<organism evidence="9 10">
    <name type="scientific">Lentilactobacillus senioris DSM 24302 = JCM 17472</name>
    <dbReference type="NCBI Taxonomy" id="1423802"/>
    <lineage>
        <taxon>Bacteria</taxon>
        <taxon>Bacillati</taxon>
        <taxon>Bacillota</taxon>
        <taxon>Bacilli</taxon>
        <taxon>Lactobacillales</taxon>
        <taxon>Lactobacillaceae</taxon>
        <taxon>Lentilactobacillus</taxon>
    </lineage>
</organism>